<dbReference type="SMART" id="SM01126">
    <property type="entry name" value="DDE_Tnp_IS1595"/>
    <property type="match status" value="1"/>
</dbReference>
<dbReference type="NCBIfam" id="NF033547">
    <property type="entry name" value="transpos_IS1595"/>
    <property type="match status" value="1"/>
</dbReference>
<comment type="caution">
    <text evidence="3">The sequence shown here is derived from an EMBL/GenBank/DDBJ whole genome shotgun (WGS) entry which is preliminary data.</text>
</comment>
<organism evidence="3 5">
    <name type="scientific">Bacteroides fragilis</name>
    <dbReference type="NCBI Taxonomy" id="817"/>
    <lineage>
        <taxon>Bacteria</taxon>
        <taxon>Pseudomonadati</taxon>
        <taxon>Bacteroidota</taxon>
        <taxon>Bacteroidia</taxon>
        <taxon>Bacteroidales</taxon>
        <taxon>Bacteroidaceae</taxon>
        <taxon>Bacteroides</taxon>
    </lineage>
</organism>
<dbReference type="Proteomes" id="UP000319026">
    <property type="component" value="Unassembled WGS sequence"/>
</dbReference>
<evidence type="ECO:0000313" key="2">
    <source>
        <dbReference type="EMBL" id="TWV41698.1"/>
    </source>
</evidence>
<evidence type="ECO:0000313" key="4">
    <source>
        <dbReference type="Proteomes" id="UP000315444"/>
    </source>
</evidence>
<evidence type="ECO:0000259" key="1">
    <source>
        <dbReference type="SMART" id="SM01126"/>
    </source>
</evidence>
<dbReference type="EMBL" id="VOHT01000002">
    <property type="protein sequence ID" value="TWV51318.1"/>
    <property type="molecule type" value="Genomic_DNA"/>
</dbReference>
<reference evidence="2 4" key="2">
    <citation type="submission" date="2019-07" db="EMBL/GenBank/DDBJ databases">
        <title>Genome sequencing of Bacteroides fragilis.</title>
        <authorList>
            <person name="Galasyn E.V."/>
            <person name="Ruoff K.L."/>
            <person name="Price C.E."/>
            <person name="Valls R.A."/>
            <person name="O'Toole G.A."/>
        </authorList>
    </citation>
    <scope>NUCLEOTIDE SEQUENCE [LARGE SCALE GENOMIC DNA]</scope>
    <source>
        <strain evidence="2 4">AD135F_1B</strain>
    </source>
</reference>
<reference evidence="3 5" key="1">
    <citation type="submission" date="2019-07" db="EMBL/GenBank/DDBJ databases">
        <title>Genome Sequencing of Bacteroides fragilis.</title>
        <authorList>
            <person name="Pinto K.M."/>
            <person name="Ruoff K.L."/>
            <person name="Price C.E."/>
            <person name="Valls R.A."/>
            <person name="O'Toole G.A."/>
        </authorList>
    </citation>
    <scope>NUCLEOTIDE SEQUENCE [LARGE SCALE GENOMIC DNA]</scope>
    <source>
        <strain evidence="3 5">AD135F_3B</strain>
    </source>
</reference>
<proteinExistence type="predicted"/>
<dbReference type="Proteomes" id="UP000315444">
    <property type="component" value="Unassembled WGS sequence"/>
</dbReference>
<dbReference type="InterPro" id="IPR024445">
    <property type="entry name" value="Tnp_ISXO2-like"/>
</dbReference>
<name>A0AB38PQX5_BACFG</name>
<gene>
    <name evidence="3" type="ORF">FSA03_06825</name>
    <name evidence="2" type="ORF">FSA06_11765</name>
</gene>
<evidence type="ECO:0000313" key="5">
    <source>
        <dbReference type="Proteomes" id="UP000319026"/>
    </source>
</evidence>
<dbReference type="PANTHER" id="PTHR47163:SF2">
    <property type="entry name" value="SI:DKEY-17M8.2"/>
    <property type="match status" value="1"/>
</dbReference>
<feature type="domain" description="ISXO2-like transposase" evidence="1">
    <location>
        <begin position="136"/>
        <end position="284"/>
    </location>
</feature>
<protein>
    <submittedName>
        <fullName evidence="3">IS1595 family transposase</fullName>
    </submittedName>
</protein>
<dbReference type="EMBL" id="VOHV01000004">
    <property type="protein sequence ID" value="TWV41698.1"/>
    <property type="molecule type" value="Genomic_DNA"/>
</dbReference>
<dbReference type="InterPro" id="IPR053164">
    <property type="entry name" value="IS1016-like_transposase"/>
</dbReference>
<dbReference type="RefSeq" id="WP_146331774.1">
    <property type="nucleotide sequence ID" value="NZ_VOHT01000002.1"/>
</dbReference>
<accession>A0AB38PQX5</accession>
<dbReference type="PANTHER" id="PTHR47163">
    <property type="entry name" value="DDE_TNP_IS1595 DOMAIN-CONTAINING PROTEIN"/>
    <property type="match status" value="1"/>
</dbReference>
<evidence type="ECO:0000313" key="3">
    <source>
        <dbReference type="EMBL" id="TWV51318.1"/>
    </source>
</evidence>
<sequence length="318" mass="37241">MIFKFNSLSELIAAFPDEQTCIEYLEHNLWHGNVISPYDATSKVYKCRGNNYKCKNTGRYFNVKANTLFHRSSIPLQKWFIAIWLISSHKKGISSVQLSKDIGVTQKTAWLMLHKIREVYADENGLHNDDEGSDGKLSENVEIDESFIGGKNKNRHRDKKVEKCQGRSFKDKVPVFGLLERGKRVVAKVVPNTRVKTLQSLIYKYVRVGSNLYSDEWDYGKDTDLWYYHRHVDHSKGFYGDGDLTSNGIESFWAVVKRSIMGIYYHWSKKYMQKYIDECVFRFNTRKITDKERFELFLQNITGNKITYKELIYAISKN</sequence>
<dbReference type="Pfam" id="PF12762">
    <property type="entry name" value="DDE_Tnp_IS1595"/>
    <property type="match status" value="1"/>
</dbReference>
<dbReference type="AlphaFoldDB" id="A0AB38PQX5"/>